<gene>
    <name evidence="1" type="ORF">FHL15_000075</name>
</gene>
<dbReference type="EMBL" id="VFLP01000001">
    <property type="protein sequence ID" value="TRX98733.1"/>
    <property type="molecule type" value="Genomic_DNA"/>
</dbReference>
<reference evidence="2" key="1">
    <citation type="submission" date="2019-06" db="EMBL/GenBank/DDBJ databases">
        <title>Draft genome sequence of the griseofulvin-producing fungus Xylaria cubensis strain G536.</title>
        <authorList>
            <person name="Mead M.E."/>
            <person name="Raja H.A."/>
            <person name="Steenwyk J.L."/>
            <person name="Knowles S.L."/>
            <person name="Oberlies N.H."/>
            <person name="Rokas A."/>
        </authorList>
    </citation>
    <scope>NUCLEOTIDE SEQUENCE [LARGE SCALE GENOMIC DNA]</scope>
    <source>
        <strain evidence="2">G536</strain>
    </source>
</reference>
<proteinExistence type="predicted"/>
<protein>
    <submittedName>
        <fullName evidence="1">Uncharacterized protein</fullName>
    </submittedName>
</protein>
<keyword evidence="2" id="KW-1185">Reference proteome</keyword>
<evidence type="ECO:0000313" key="1">
    <source>
        <dbReference type="EMBL" id="TRX98733.1"/>
    </source>
</evidence>
<sequence>MYYWKNKTLGRVCSAIASAISSRNLNSEAQIQTLLPQAEVAPAAAGKHEFLTQDHEDIWTTITAAPWPHTGTPRPPTITIEASFSLTTTLAVPNIPATTTTEVLPPKITLGTPTSTMTTVPPGFGVETLLGQTYWRWVTTTRADGTSTVLPVVAGNIVWELLAMLHVEFDFLQFNLPRFSLPCIRFLFIEIGNCDDPPTPNDSPICSTTTISCSSTGTTALSVITNGCLMTILPPSLYQVPITVWDSPIAECVIECPAFNKWEADLNDPDKWTKPLNNDSFSWLDFSIADTTSPVDNINYNNLVYFMYESVAINRVCNYFKPMLDSLASWEHLEDVIGMTKAANAYAKGDLNRVLRPDYVSYPGDPWEGDILGPDPGFKNKIEEKL</sequence>
<dbReference type="Proteomes" id="UP000319160">
    <property type="component" value="Unassembled WGS sequence"/>
</dbReference>
<name>A0A553IEU6_9PEZI</name>
<evidence type="ECO:0000313" key="2">
    <source>
        <dbReference type="Proteomes" id="UP000319160"/>
    </source>
</evidence>
<organism evidence="1 2">
    <name type="scientific">Xylaria flabelliformis</name>
    <dbReference type="NCBI Taxonomy" id="2512241"/>
    <lineage>
        <taxon>Eukaryota</taxon>
        <taxon>Fungi</taxon>
        <taxon>Dikarya</taxon>
        <taxon>Ascomycota</taxon>
        <taxon>Pezizomycotina</taxon>
        <taxon>Sordariomycetes</taxon>
        <taxon>Xylariomycetidae</taxon>
        <taxon>Xylariales</taxon>
        <taxon>Xylariaceae</taxon>
        <taxon>Xylaria</taxon>
    </lineage>
</organism>
<dbReference type="OrthoDB" id="73875at2759"/>
<accession>A0A553IEU6</accession>
<dbReference type="AlphaFoldDB" id="A0A553IEU6"/>
<dbReference type="STRING" id="2512241.A0A553IEU6"/>
<comment type="caution">
    <text evidence="1">The sequence shown here is derived from an EMBL/GenBank/DDBJ whole genome shotgun (WGS) entry which is preliminary data.</text>
</comment>